<protein>
    <submittedName>
        <fullName evidence="1">Uncharacterized protein</fullName>
    </submittedName>
</protein>
<accession>A0AAD7ZJV9</accession>
<gene>
    <name evidence="1" type="ORF">L9F63_023595</name>
</gene>
<organism evidence="1 2">
    <name type="scientific">Diploptera punctata</name>
    <name type="common">Pacific beetle cockroach</name>
    <dbReference type="NCBI Taxonomy" id="6984"/>
    <lineage>
        <taxon>Eukaryota</taxon>
        <taxon>Metazoa</taxon>
        <taxon>Ecdysozoa</taxon>
        <taxon>Arthropoda</taxon>
        <taxon>Hexapoda</taxon>
        <taxon>Insecta</taxon>
        <taxon>Pterygota</taxon>
        <taxon>Neoptera</taxon>
        <taxon>Polyneoptera</taxon>
        <taxon>Dictyoptera</taxon>
        <taxon>Blattodea</taxon>
        <taxon>Blaberoidea</taxon>
        <taxon>Blaberidae</taxon>
        <taxon>Diplopterinae</taxon>
        <taxon>Diploptera</taxon>
    </lineage>
</organism>
<dbReference type="AlphaFoldDB" id="A0AAD7ZJV9"/>
<name>A0AAD7ZJV9_DIPPU</name>
<dbReference type="EMBL" id="JASPKZ010007970">
    <property type="protein sequence ID" value="KAJ9581228.1"/>
    <property type="molecule type" value="Genomic_DNA"/>
</dbReference>
<feature type="non-terminal residue" evidence="1">
    <location>
        <position position="125"/>
    </location>
</feature>
<feature type="non-terminal residue" evidence="1">
    <location>
        <position position="1"/>
    </location>
</feature>
<comment type="caution">
    <text evidence="1">The sequence shown here is derived from an EMBL/GenBank/DDBJ whole genome shotgun (WGS) entry which is preliminary data.</text>
</comment>
<reference evidence="1" key="1">
    <citation type="journal article" date="2023" name="IScience">
        <title>Live-bearing cockroach genome reveals convergent evolutionary mechanisms linked to viviparity in insects and beyond.</title>
        <authorList>
            <person name="Fouks B."/>
            <person name="Harrison M.C."/>
            <person name="Mikhailova A.A."/>
            <person name="Marchal E."/>
            <person name="English S."/>
            <person name="Carruthers M."/>
            <person name="Jennings E.C."/>
            <person name="Chiamaka E.L."/>
            <person name="Frigard R.A."/>
            <person name="Pippel M."/>
            <person name="Attardo G.M."/>
            <person name="Benoit J.B."/>
            <person name="Bornberg-Bauer E."/>
            <person name="Tobe S.S."/>
        </authorList>
    </citation>
    <scope>NUCLEOTIDE SEQUENCE</scope>
    <source>
        <strain evidence="1">Stay&amp;Tobe</strain>
    </source>
</reference>
<evidence type="ECO:0000313" key="2">
    <source>
        <dbReference type="Proteomes" id="UP001233999"/>
    </source>
</evidence>
<dbReference type="Proteomes" id="UP001233999">
    <property type="component" value="Unassembled WGS sequence"/>
</dbReference>
<sequence>IPLCSHHLSCFSLTYCSEVCTKIQLQSSFHTSTVIKTKMKLFGVKSVEISILPNDTSFNILAPKNDHNLNKVIKTNKNEKTDLSKNSGIYHIECNDHYLLVCPILDCTYKMCSHLHYQHFPRDNS</sequence>
<proteinExistence type="predicted"/>
<keyword evidence="2" id="KW-1185">Reference proteome</keyword>
<reference evidence="1" key="2">
    <citation type="submission" date="2023-05" db="EMBL/GenBank/DDBJ databases">
        <authorList>
            <person name="Fouks B."/>
        </authorList>
    </citation>
    <scope>NUCLEOTIDE SEQUENCE</scope>
    <source>
        <strain evidence="1">Stay&amp;Tobe</strain>
        <tissue evidence="1">Testes</tissue>
    </source>
</reference>
<evidence type="ECO:0000313" key="1">
    <source>
        <dbReference type="EMBL" id="KAJ9581228.1"/>
    </source>
</evidence>